<evidence type="ECO:0000259" key="7">
    <source>
        <dbReference type="Pfam" id="PF01386"/>
    </source>
</evidence>
<dbReference type="InterPro" id="IPR029751">
    <property type="entry name" value="Ribosomal_L25_dom"/>
</dbReference>
<dbReference type="SUPFAM" id="SSF50715">
    <property type="entry name" value="Ribosomal protein L25-like"/>
    <property type="match status" value="1"/>
</dbReference>
<comment type="caution">
    <text evidence="9">The sequence shown here is derived from an EMBL/GenBank/DDBJ whole genome shotgun (WGS) entry which is preliminary data.</text>
</comment>
<dbReference type="CDD" id="cd00495">
    <property type="entry name" value="Ribosomal_L25_TL5_CTC"/>
    <property type="match status" value="1"/>
</dbReference>
<evidence type="ECO:0000259" key="8">
    <source>
        <dbReference type="Pfam" id="PF14693"/>
    </source>
</evidence>
<feature type="domain" description="Large ribosomal subunit protein bL25 beta" evidence="8">
    <location>
        <begin position="104"/>
        <end position="188"/>
    </location>
</feature>
<reference evidence="9 10" key="1">
    <citation type="journal article" date="2016" name="Nat. Commun.">
        <title>Thousands of microbial genomes shed light on interconnected biogeochemical processes in an aquifer system.</title>
        <authorList>
            <person name="Anantharaman K."/>
            <person name="Brown C.T."/>
            <person name="Hug L.A."/>
            <person name="Sharon I."/>
            <person name="Castelle C.J."/>
            <person name="Probst A.J."/>
            <person name="Thomas B.C."/>
            <person name="Singh A."/>
            <person name="Wilkins M.J."/>
            <person name="Karaoz U."/>
            <person name="Brodie E.L."/>
            <person name="Williams K.H."/>
            <person name="Hubbard S.S."/>
            <person name="Banfield J.F."/>
        </authorList>
    </citation>
    <scope>NUCLEOTIDE SEQUENCE [LARGE SCALE GENOMIC DNA]</scope>
</reference>
<evidence type="ECO:0000313" key="10">
    <source>
        <dbReference type="Proteomes" id="UP000178098"/>
    </source>
</evidence>
<keyword evidence="2 5" id="KW-0694">RNA-binding</keyword>
<dbReference type="EMBL" id="MFZT01000029">
    <property type="protein sequence ID" value="OGK30339.1"/>
    <property type="molecule type" value="Genomic_DNA"/>
</dbReference>
<evidence type="ECO:0000256" key="3">
    <source>
        <dbReference type="ARBA" id="ARBA00022980"/>
    </source>
</evidence>
<dbReference type="Gene3D" id="2.40.240.10">
    <property type="entry name" value="Ribosomal Protein L25, Chain P"/>
    <property type="match status" value="1"/>
</dbReference>
<feature type="domain" description="Large ribosomal subunit protein bL25 L25" evidence="7">
    <location>
        <begin position="12"/>
        <end position="96"/>
    </location>
</feature>
<dbReference type="InterPro" id="IPR020930">
    <property type="entry name" value="Ribosomal_uL5_bac-type"/>
</dbReference>
<evidence type="ECO:0000256" key="4">
    <source>
        <dbReference type="ARBA" id="ARBA00023274"/>
    </source>
</evidence>
<evidence type="ECO:0000256" key="2">
    <source>
        <dbReference type="ARBA" id="ARBA00022884"/>
    </source>
</evidence>
<keyword evidence="1 5" id="KW-0699">rRNA-binding</keyword>
<name>A0A1F7HGH3_9BACT</name>
<comment type="subunit">
    <text evidence="5">Part of the 50S ribosomal subunit; part of the 5S rRNA/L5/L18/L25 subcomplex. Contacts the 5S rRNA. Binds to the 5S rRNA independently of L5 and L18.</text>
</comment>
<comment type="function">
    <text evidence="5">This is one of the proteins that binds to the 5S RNA in the ribosome where it forms part of the central protuberance.</text>
</comment>
<evidence type="ECO:0000256" key="1">
    <source>
        <dbReference type="ARBA" id="ARBA00022730"/>
    </source>
</evidence>
<evidence type="ECO:0000313" key="9">
    <source>
        <dbReference type="EMBL" id="OGK30339.1"/>
    </source>
</evidence>
<dbReference type="Pfam" id="PF01386">
    <property type="entry name" value="Ribosomal_L25p"/>
    <property type="match status" value="1"/>
</dbReference>
<dbReference type="AlphaFoldDB" id="A0A1F7HGH3"/>
<dbReference type="HAMAP" id="MF_01334">
    <property type="entry name" value="Ribosomal_bL25_CTC"/>
    <property type="match status" value="1"/>
</dbReference>
<accession>A0A1F7HGH3</accession>
<dbReference type="GO" id="GO:0022625">
    <property type="term" value="C:cytosolic large ribosomal subunit"/>
    <property type="evidence" value="ECO:0007669"/>
    <property type="project" value="TreeGrafter"/>
</dbReference>
<dbReference type="GO" id="GO:0006412">
    <property type="term" value="P:translation"/>
    <property type="evidence" value="ECO:0007669"/>
    <property type="project" value="UniProtKB-UniRule"/>
</dbReference>
<dbReference type="InterPro" id="IPR020056">
    <property type="entry name" value="Rbsml_bL25/Gln-tRNA_synth_N"/>
</dbReference>
<dbReference type="Proteomes" id="UP000178098">
    <property type="component" value="Unassembled WGS sequence"/>
</dbReference>
<gene>
    <name evidence="5" type="primary">rplY</name>
    <name evidence="5" type="synonym">ctc</name>
    <name evidence="9" type="ORF">A3D08_03705</name>
</gene>
<organism evidence="9 10">
    <name type="scientific">Candidatus Roizmanbacteria bacterium RIFCSPHIGHO2_02_FULL_43_11</name>
    <dbReference type="NCBI Taxonomy" id="1802043"/>
    <lineage>
        <taxon>Bacteria</taxon>
        <taxon>Candidatus Roizmaniibacteriota</taxon>
    </lineage>
</organism>
<dbReference type="NCBIfam" id="TIGR00731">
    <property type="entry name" value="bL25_bact_ctc"/>
    <property type="match status" value="1"/>
</dbReference>
<feature type="compositionally biased region" description="Acidic residues" evidence="6">
    <location>
        <begin position="202"/>
        <end position="224"/>
    </location>
</feature>
<evidence type="ECO:0000256" key="6">
    <source>
        <dbReference type="SAM" id="MobiDB-lite"/>
    </source>
</evidence>
<dbReference type="InterPro" id="IPR037121">
    <property type="entry name" value="Ribosomal_bL25_C"/>
</dbReference>
<dbReference type="InterPro" id="IPR011035">
    <property type="entry name" value="Ribosomal_bL25/Gln-tRNA_synth"/>
</dbReference>
<sequence length="232" mass="25720">MKKIQADKTELVVKKRDVFGKKLKALRADGKLPGNIYGKDFESTAVSLDSHDFSKIFKKVGETQVLYVDLDKKEIPVMVGNVQIHPVTGHFLHVDFKKVDLKKKIEAQVPVNIVGEPEAVHQHIGELHTLIDTLTIEALPSDMPQEIEIDVTGLKEVDDQITVSDLKKSGDFAFMDEPDTVIVKIAEHKEESIEPEVPAEAAEGEASAEGEAPADEEKVEEVSTENEKEETK</sequence>
<dbReference type="InterPro" id="IPR001021">
    <property type="entry name" value="Ribosomal_bL25_long"/>
</dbReference>
<comment type="similarity">
    <text evidence="5">Belongs to the bacterial ribosomal protein bL25 family. CTC subfamily.</text>
</comment>
<dbReference type="GO" id="GO:0003735">
    <property type="term" value="F:structural constituent of ribosome"/>
    <property type="evidence" value="ECO:0007669"/>
    <property type="project" value="InterPro"/>
</dbReference>
<protein>
    <recommendedName>
        <fullName evidence="5">Large ribosomal subunit protein bL25</fullName>
    </recommendedName>
    <alternativeName>
        <fullName evidence="5">General stress protein CTC</fullName>
    </alternativeName>
</protein>
<dbReference type="InterPro" id="IPR020057">
    <property type="entry name" value="Ribosomal_bL25_b-dom"/>
</dbReference>
<dbReference type="Pfam" id="PF14693">
    <property type="entry name" value="Ribosomal_TL5_C"/>
    <property type="match status" value="1"/>
</dbReference>
<dbReference type="PANTHER" id="PTHR33284:SF1">
    <property type="entry name" value="RIBOSOMAL PROTEIN L25_GLN-TRNA SYNTHETASE, ANTI-CODON-BINDING DOMAIN-CONTAINING PROTEIN"/>
    <property type="match status" value="1"/>
</dbReference>
<dbReference type="Gene3D" id="2.170.120.20">
    <property type="entry name" value="Ribosomal protein L25, beta domain"/>
    <property type="match status" value="1"/>
</dbReference>
<keyword evidence="4 5" id="KW-0687">Ribonucleoprotein</keyword>
<keyword evidence="3 5" id="KW-0689">Ribosomal protein</keyword>
<evidence type="ECO:0000256" key="5">
    <source>
        <dbReference type="HAMAP-Rule" id="MF_01334"/>
    </source>
</evidence>
<feature type="region of interest" description="Disordered" evidence="6">
    <location>
        <begin position="188"/>
        <end position="232"/>
    </location>
</feature>
<dbReference type="PANTHER" id="PTHR33284">
    <property type="entry name" value="RIBOSOMAL PROTEIN L25/GLN-TRNA SYNTHETASE, ANTI-CODON-BINDING DOMAIN-CONTAINING PROTEIN"/>
    <property type="match status" value="1"/>
</dbReference>
<dbReference type="GO" id="GO:0008097">
    <property type="term" value="F:5S rRNA binding"/>
    <property type="evidence" value="ECO:0007669"/>
    <property type="project" value="InterPro"/>
</dbReference>
<proteinExistence type="inferred from homology"/>